<evidence type="ECO:0000313" key="2">
    <source>
        <dbReference type="Proteomes" id="UP000207593"/>
    </source>
</evidence>
<protein>
    <submittedName>
        <fullName evidence="1">Uncharacterized protein</fullName>
    </submittedName>
</protein>
<reference evidence="1 2" key="1">
    <citation type="journal article" date="2014" name="Genome Announc.">
        <title>Genome Sequence of the Sulfitobacter sp. Strain 2047-Infecting Lytic Phage {Phi}CB2047-B.</title>
        <authorList>
            <person name="Ankrah N.Y."/>
            <person name="Budinoff C.R."/>
            <person name="Wilson W.H."/>
            <person name="Wilhelm S.W."/>
            <person name="Buchan A."/>
        </authorList>
    </citation>
    <scope>NUCLEOTIDE SEQUENCE [LARGE SCALE GENOMIC DNA]</scope>
    <source>
        <strain evidence="2">phiCB2047-B</strain>
    </source>
</reference>
<sequence length="73" mass="7649">MTSVTGCGDKINLLGSEGIPDESFKGIKPVYADGSNVGNLTEAYLKNTESLVVVNGRIGVLCEANEIEDCGNK</sequence>
<name>M4PRL1_9CAUD</name>
<dbReference type="RefSeq" id="YP_007675797.1">
    <property type="nucleotide sequence ID" value="NC_020862.2"/>
</dbReference>
<evidence type="ECO:0000313" key="1">
    <source>
        <dbReference type="EMBL" id="AGH07381.1"/>
    </source>
</evidence>
<dbReference type="KEGG" id="vg:15012390"/>
<gene>
    <name evidence="1" type="ORF">SUFG_00008</name>
</gene>
<dbReference type="EMBL" id="HQ317387">
    <property type="protein sequence ID" value="AGH07381.1"/>
    <property type="molecule type" value="Genomic_DNA"/>
</dbReference>
<keyword evidence="2" id="KW-1185">Reference proteome</keyword>
<dbReference type="GeneID" id="15012390"/>
<dbReference type="Proteomes" id="UP000207593">
    <property type="component" value="Segment"/>
</dbReference>
<organism evidence="1 2">
    <name type="scientific">Sulfitobacter phage phiCB2047-B</name>
    <dbReference type="NCBI Taxonomy" id="754046"/>
    <lineage>
        <taxon>Viruses</taxon>
        <taxon>Duplodnaviria</taxon>
        <taxon>Heunggongvirae</taxon>
        <taxon>Uroviricota</taxon>
        <taxon>Caudoviricetes</taxon>
        <taxon>Schitoviridae</taxon>
        <taxon>Rhodovirinae</taxon>
        <taxon>Raunefjordenvirus</taxon>
        <taxon>Raunefjordenvirus CB2047B</taxon>
    </lineage>
</organism>
<accession>M4PRL1</accession>
<proteinExistence type="predicted"/>